<evidence type="ECO:0000313" key="9">
    <source>
        <dbReference type="Proteomes" id="UP000801428"/>
    </source>
</evidence>
<proteinExistence type="inferred from homology"/>
<comment type="similarity">
    <text evidence="5">Belongs to the anthrone oxygenase family.</text>
</comment>
<comment type="subcellular location">
    <subcellularLocation>
        <location evidence="1">Membrane</location>
        <topology evidence="1">Multi-pass membrane protein</topology>
    </subcellularLocation>
</comment>
<feature type="transmembrane region" description="Helical" evidence="7">
    <location>
        <begin position="203"/>
        <end position="222"/>
    </location>
</feature>
<protein>
    <recommendedName>
        <fullName evidence="10">DUF1772-domain-containing protein</fullName>
    </recommendedName>
</protein>
<sequence>MSTHTIQILTISTALFTSGGIAALSAFNIPQLRSQPASRSLPMLRWLFSRGSHTAPTGILFSSAGFAYLAYASVGPAKVSSSSRSSLTQLAHHLTHNTTPSLFLTASLLTLSAALFTRIMLPTNFELIERNEQLGGAVSKESARYRAETGAGPRSAEESVAMKRDVSQWTDVSDPQEKTGREAQGAGEEERVKVLLSRFERLNYVRAGLVGVGGLVGLVAALG</sequence>
<evidence type="ECO:0000256" key="6">
    <source>
        <dbReference type="SAM" id="MobiDB-lite"/>
    </source>
</evidence>
<evidence type="ECO:0000256" key="3">
    <source>
        <dbReference type="ARBA" id="ARBA00022989"/>
    </source>
</evidence>
<keyword evidence="4 7" id="KW-0472">Membrane</keyword>
<feature type="compositionally biased region" description="Basic and acidic residues" evidence="6">
    <location>
        <begin position="155"/>
        <end position="166"/>
    </location>
</feature>
<dbReference type="GO" id="GO:0016020">
    <property type="term" value="C:membrane"/>
    <property type="evidence" value="ECO:0007669"/>
    <property type="project" value="UniProtKB-SubCell"/>
</dbReference>
<dbReference type="AlphaFoldDB" id="A0A9P4TFP2"/>
<organism evidence="8 9">
    <name type="scientific">Curvularia kusanoi</name>
    <name type="common">Cochliobolus kusanoi</name>
    <dbReference type="NCBI Taxonomy" id="90978"/>
    <lineage>
        <taxon>Eukaryota</taxon>
        <taxon>Fungi</taxon>
        <taxon>Dikarya</taxon>
        <taxon>Ascomycota</taxon>
        <taxon>Pezizomycotina</taxon>
        <taxon>Dothideomycetes</taxon>
        <taxon>Pleosporomycetidae</taxon>
        <taxon>Pleosporales</taxon>
        <taxon>Pleosporineae</taxon>
        <taxon>Pleosporaceae</taxon>
        <taxon>Curvularia</taxon>
    </lineage>
</organism>
<feature type="transmembrane region" description="Helical" evidence="7">
    <location>
        <begin position="47"/>
        <end position="71"/>
    </location>
</feature>
<evidence type="ECO:0000256" key="4">
    <source>
        <dbReference type="ARBA" id="ARBA00023136"/>
    </source>
</evidence>
<evidence type="ECO:0000256" key="1">
    <source>
        <dbReference type="ARBA" id="ARBA00004141"/>
    </source>
</evidence>
<dbReference type="PANTHER" id="PTHR35042">
    <property type="entry name" value="ANTHRONE OXYGENASE ENCC"/>
    <property type="match status" value="1"/>
</dbReference>
<name>A0A9P4TFP2_CURKU</name>
<dbReference type="OrthoDB" id="5954308at2759"/>
<dbReference type="InterPro" id="IPR013901">
    <property type="entry name" value="Anthrone_oxy"/>
</dbReference>
<dbReference type="Proteomes" id="UP000801428">
    <property type="component" value="Unassembled WGS sequence"/>
</dbReference>
<feature type="transmembrane region" description="Helical" evidence="7">
    <location>
        <begin position="102"/>
        <end position="121"/>
    </location>
</feature>
<feature type="region of interest" description="Disordered" evidence="6">
    <location>
        <begin position="140"/>
        <end position="187"/>
    </location>
</feature>
<accession>A0A9P4TFP2</accession>
<keyword evidence="3 7" id="KW-1133">Transmembrane helix</keyword>
<evidence type="ECO:0000313" key="8">
    <source>
        <dbReference type="EMBL" id="KAF3003545.1"/>
    </source>
</evidence>
<reference evidence="8" key="1">
    <citation type="submission" date="2019-04" db="EMBL/GenBank/DDBJ databases">
        <title>Sequencing of skin fungus with MAO and IRED activity.</title>
        <authorList>
            <person name="Marsaioli A.J."/>
            <person name="Bonatto J.M.C."/>
            <person name="Reis Junior O."/>
        </authorList>
    </citation>
    <scope>NUCLEOTIDE SEQUENCE</scope>
    <source>
        <strain evidence="8">30M1</strain>
    </source>
</reference>
<evidence type="ECO:0000256" key="5">
    <source>
        <dbReference type="ARBA" id="ARBA00034313"/>
    </source>
</evidence>
<dbReference type="Pfam" id="PF08592">
    <property type="entry name" value="Anthrone_oxy"/>
    <property type="match status" value="1"/>
</dbReference>
<evidence type="ECO:0000256" key="2">
    <source>
        <dbReference type="ARBA" id="ARBA00022692"/>
    </source>
</evidence>
<keyword evidence="9" id="KW-1185">Reference proteome</keyword>
<evidence type="ECO:0000256" key="7">
    <source>
        <dbReference type="SAM" id="Phobius"/>
    </source>
</evidence>
<dbReference type="PANTHER" id="PTHR35042:SF1">
    <property type="entry name" value="DUF1772-DOMAIN-CONTAINING PROTEIN"/>
    <property type="match status" value="1"/>
</dbReference>
<keyword evidence="2 7" id="KW-0812">Transmembrane</keyword>
<gene>
    <name evidence="8" type="ORF">E8E13_005862</name>
</gene>
<feature type="transmembrane region" description="Helical" evidence="7">
    <location>
        <begin position="6"/>
        <end position="27"/>
    </location>
</feature>
<comment type="caution">
    <text evidence="8">The sequence shown here is derived from an EMBL/GenBank/DDBJ whole genome shotgun (WGS) entry which is preliminary data.</text>
</comment>
<dbReference type="EMBL" id="SWKU01000009">
    <property type="protein sequence ID" value="KAF3003545.1"/>
    <property type="molecule type" value="Genomic_DNA"/>
</dbReference>
<evidence type="ECO:0008006" key="10">
    <source>
        <dbReference type="Google" id="ProtNLM"/>
    </source>
</evidence>